<keyword evidence="3" id="KW-1185">Reference proteome</keyword>
<accession>A0ABU2J637</accession>
<comment type="caution">
    <text evidence="2">The sequence shown here is derived from an EMBL/GenBank/DDBJ whole genome shotgun (WGS) entry which is preliminary data.</text>
</comment>
<keyword evidence="1" id="KW-1133">Transmembrane helix</keyword>
<proteinExistence type="predicted"/>
<keyword evidence="1" id="KW-0472">Membrane</keyword>
<gene>
    <name evidence="2" type="ORF">RM423_03540</name>
</gene>
<keyword evidence="1" id="KW-0812">Transmembrane</keyword>
<dbReference type="EMBL" id="JAVREH010000003">
    <property type="protein sequence ID" value="MDT0260461.1"/>
    <property type="molecule type" value="Genomic_DNA"/>
</dbReference>
<name>A0ABU2J637_9ACTN</name>
<feature type="transmembrane region" description="Helical" evidence="1">
    <location>
        <begin position="14"/>
        <end position="36"/>
    </location>
</feature>
<protein>
    <recommendedName>
        <fullName evidence="4">PH domain-containing protein</fullName>
    </recommendedName>
</protein>
<reference evidence="3" key="1">
    <citation type="submission" date="2023-07" db="EMBL/GenBank/DDBJ databases">
        <title>30 novel species of actinomycetes from the DSMZ collection.</title>
        <authorList>
            <person name="Nouioui I."/>
        </authorList>
    </citation>
    <scope>NUCLEOTIDE SEQUENCE [LARGE SCALE GENOMIC DNA]</scope>
    <source>
        <strain evidence="3">DSM 44399</strain>
    </source>
</reference>
<dbReference type="RefSeq" id="WP_311421612.1">
    <property type="nucleotide sequence ID" value="NZ_JAVREH010000003.1"/>
</dbReference>
<evidence type="ECO:0000313" key="3">
    <source>
        <dbReference type="Proteomes" id="UP001183176"/>
    </source>
</evidence>
<organism evidence="2 3">
    <name type="scientific">Jatrophihabitans lederbergiae</name>
    <dbReference type="NCBI Taxonomy" id="3075547"/>
    <lineage>
        <taxon>Bacteria</taxon>
        <taxon>Bacillati</taxon>
        <taxon>Actinomycetota</taxon>
        <taxon>Actinomycetes</taxon>
        <taxon>Jatrophihabitantales</taxon>
        <taxon>Jatrophihabitantaceae</taxon>
        <taxon>Jatrophihabitans</taxon>
    </lineage>
</organism>
<evidence type="ECO:0000313" key="2">
    <source>
        <dbReference type="EMBL" id="MDT0260461.1"/>
    </source>
</evidence>
<sequence length="149" mass="16372">MTSDTNNVTIRPPLLIRVYVVAFLIFWLAMVGWSTIIHVHGASAAIGLVFMAFGLGLGYRLLRLGVTSAPDGTLAIRNNLGTRVLTRTEIEEFRLGTSGGTRLGQQSLQALLWDGTVYNIDVGRYPLAMGKKRNAERLQALTTWLHTTS</sequence>
<evidence type="ECO:0000256" key="1">
    <source>
        <dbReference type="SAM" id="Phobius"/>
    </source>
</evidence>
<dbReference type="Proteomes" id="UP001183176">
    <property type="component" value="Unassembled WGS sequence"/>
</dbReference>
<evidence type="ECO:0008006" key="4">
    <source>
        <dbReference type="Google" id="ProtNLM"/>
    </source>
</evidence>
<feature type="transmembrane region" description="Helical" evidence="1">
    <location>
        <begin position="42"/>
        <end position="62"/>
    </location>
</feature>